<proteinExistence type="predicted"/>
<dbReference type="InterPro" id="IPR013651">
    <property type="entry name" value="ATP-grasp_RimK-type"/>
</dbReference>
<dbReference type="EMBL" id="CP022098">
    <property type="protein sequence ID" value="ATB40842.1"/>
    <property type="molecule type" value="Genomic_DNA"/>
</dbReference>
<protein>
    <submittedName>
        <fullName evidence="13">Alpha-L-glutamate ligase</fullName>
    </submittedName>
</protein>
<dbReference type="GO" id="GO:0005524">
    <property type="term" value="F:ATP binding"/>
    <property type="evidence" value="ECO:0007669"/>
    <property type="project" value="UniProtKB-UniRule"/>
</dbReference>
<keyword evidence="6 10" id="KW-0067">ATP-binding</keyword>
<dbReference type="GO" id="GO:0005737">
    <property type="term" value="C:cytoplasm"/>
    <property type="evidence" value="ECO:0007669"/>
    <property type="project" value="TreeGrafter"/>
</dbReference>
<accession>A0A250JBJ1</accession>
<dbReference type="Pfam" id="PF18030">
    <property type="entry name" value="Rimk_N"/>
    <property type="match status" value="1"/>
</dbReference>
<keyword evidence="9" id="KW-0464">Manganese</keyword>
<dbReference type="Proteomes" id="UP000217257">
    <property type="component" value="Chromosome"/>
</dbReference>
<dbReference type="SUPFAM" id="SSF56059">
    <property type="entry name" value="Glutathione synthetase ATP-binding domain-like"/>
    <property type="match status" value="1"/>
</dbReference>
<keyword evidence="5 10" id="KW-0547">Nucleotide-binding</keyword>
<dbReference type="GO" id="GO:0006412">
    <property type="term" value="P:translation"/>
    <property type="evidence" value="ECO:0007669"/>
    <property type="project" value="UniProtKB-KW"/>
</dbReference>
<dbReference type="InterPro" id="IPR041107">
    <property type="entry name" value="Rimk_N"/>
</dbReference>
<evidence type="ECO:0000256" key="8">
    <source>
        <dbReference type="ARBA" id="ARBA00022917"/>
    </source>
</evidence>
<dbReference type="PROSITE" id="PS50975">
    <property type="entry name" value="ATP_GRASP"/>
    <property type="match status" value="1"/>
</dbReference>
<evidence type="ECO:0000256" key="1">
    <source>
        <dbReference type="ARBA" id="ARBA00001936"/>
    </source>
</evidence>
<organism evidence="13 14">
    <name type="scientific">Cystobacter fuscus</name>
    <dbReference type="NCBI Taxonomy" id="43"/>
    <lineage>
        <taxon>Bacteria</taxon>
        <taxon>Pseudomonadati</taxon>
        <taxon>Myxococcota</taxon>
        <taxon>Myxococcia</taxon>
        <taxon>Myxococcales</taxon>
        <taxon>Cystobacterineae</taxon>
        <taxon>Archangiaceae</taxon>
        <taxon>Cystobacter</taxon>
    </lineage>
</organism>
<dbReference type="Gene3D" id="3.30.1490.20">
    <property type="entry name" value="ATP-grasp fold, A domain"/>
    <property type="match status" value="1"/>
</dbReference>
<reference evidence="13 14" key="1">
    <citation type="submission" date="2017-06" db="EMBL/GenBank/DDBJ databases">
        <title>Sequencing and comparative analysis of myxobacterial genomes.</title>
        <authorList>
            <person name="Rupp O."/>
            <person name="Goesmann A."/>
            <person name="Sogaard-Andersen L."/>
        </authorList>
    </citation>
    <scope>NUCLEOTIDE SEQUENCE [LARGE SCALE GENOMIC DNA]</scope>
    <source>
        <strain evidence="13 14">DSM 52655</strain>
    </source>
</reference>
<evidence type="ECO:0000313" key="13">
    <source>
        <dbReference type="EMBL" id="ATB40842.1"/>
    </source>
</evidence>
<dbReference type="Pfam" id="PF08443">
    <property type="entry name" value="RimK"/>
    <property type="match status" value="1"/>
</dbReference>
<evidence type="ECO:0000256" key="3">
    <source>
        <dbReference type="ARBA" id="ARBA00022598"/>
    </source>
</evidence>
<dbReference type="AlphaFoldDB" id="A0A250JBJ1"/>
<evidence type="ECO:0000256" key="10">
    <source>
        <dbReference type="PROSITE-ProRule" id="PRU00409"/>
    </source>
</evidence>
<evidence type="ECO:0000256" key="7">
    <source>
        <dbReference type="ARBA" id="ARBA00022842"/>
    </source>
</evidence>
<gene>
    <name evidence="13" type="ORF">CYFUS_006303</name>
</gene>
<dbReference type="Gene3D" id="3.40.50.20">
    <property type="match status" value="1"/>
</dbReference>
<dbReference type="Gene3D" id="3.30.470.20">
    <property type="entry name" value="ATP-grasp fold, B domain"/>
    <property type="match status" value="1"/>
</dbReference>
<dbReference type="InterPro" id="IPR004666">
    <property type="entry name" value="Rp_bS6_RimK/Lys_biosynth_LsyX"/>
</dbReference>
<dbReference type="GO" id="GO:0018169">
    <property type="term" value="F:ribosomal S6-glutamic acid ligase activity"/>
    <property type="evidence" value="ECO:0007669"/>
    <property type="project" value="TreeGrafter"/>
</dbReference>
<dbReference type="InterPro" id="IPR011761">
    <property type="entry name" value="ATP-grasp"/>
</dbReference>
<evidence type="ECO:0000256" key="5">
    <source>
        <dbReference type="ARBA" id="ARBA00022741"/>
    </source>
</evidence>
<keyword evidence="3 13" id="KW-0436">Ligase</keyword>
<name>A0A250JBJ1_9BACT</name>
<dbReference type="InterPro" id="IPR013815">
    <property type="entry name" value="ATP_grasp_subdomain_1"/>
</dbReference>
<dbReference type="KEGG" id="cfus:CYFUS_006303"/>
<evidence type="ECO:0000256" key="11">
    <source>
        <dbReference type="SAM" id="MobiDB-lite"/>
    </source>
</evidence>
<keyword evidence="7" id="KW-0460">Magnesium</keyword>
<dbReference type="GO" id="GO:0009432">
    <property type="term" value="P:SOS response"/>
    <property type="evidence" value="ECO:0007669"/>
    <property type="project" value="TreeGrafter"/>
</dbReference>
<evidence type="ECO:0000256" key="2">
    <source>
        <dbReference type="ARBA" id="ARBA00001946"/>
    </source>
</evidence>
<comment type="cofactor">
    <cofactor evidence="2">
        <name>Mg(2+)</name>
        <dbReference type="ChEBI" id="CHEBI:18420"/>
    </cofactor>
</comment>
<sequence length="333" mass="35715">MVRGRGYVCAASGPAPMKITLLSRSASISSTKRLVEAGRARGHQVRVLNPVRVEMHLDGRRANLYYRRRKLSPCDVVIPRIAQSINNYGLAVVNQFAMGGVPLVNTARAISESRNKMRSLQLLSANGIDIPATVMARDAADLKAMVGLVGGVPVLVKLLQGQEKRGVMVCESLQSLEAALEAILGLGHNLIVQQYVQHSGKDVRVLVVGGRAVAAVRRRPRVGRLSYTLNRGARLEALQLTESQRVAAERTAMLVGLEVAAVDLLDVPEGPPKVFEVNSSPALAEMESATGQDLARIIIERAEQLAAGNSGVESSEARSTAVPRRKRASKAEG</sequence>
<feature type="region of interest" description="Disordered" evidence="11">
    <location>
        <begin position="306"/>
        <end position="333"/>
    </location>
</feature>
<dbReference type="PANTHER" id="PTHR21621:SF7">
    <property type="entry name" value="RIBOSOMAL PROTEIN BS6--L-GLUTAMATE LIGASE"/>
    <property type="match status" value="1"/>
</dbReference>
<keyword evidence="8" id="KW-0648">Protein biosynthesis</keyword>
<evidence type="ECO:0000256" key="4">
    <source>
        <dbReference type="ARBA" id="ARBA00022723"/>
    </source>
</evidence>
<evidence type="ECO:0000259" key="12">
    <source>
        <dbReference type="PROSITE" id="PS50975"/>
    </source>
</evidence>
<keyword evidence="4" id="KW-0479">Metal-binding</keyword>
<feature type="domain" description="ATP-grasp" evidence="12">
    <location>
        <begin position="120"/>
        <end position="303"/>
    </location>
</feature>
<comment type="cofactor">
    <cofactor evidence="1">
        <name>Mn(2+)</name>
        <dbReference type="ChEBI" id="CHEBI:29035"/>
    </cofactor>
</comment>
<dbReference type="GO" id="GO:0046872">
    <property type="term" value="F:metal ion binding"/>
    <property type="evidence" value="ECO:0007669"/>
    <property type="project" value="UniProtKB-KW"/>
</dbReference>
<evidence type="ECO:0000256" key="9">
    <source>
        <dbReference type="ARBA" id="ARBA00023211"/>
    </source>
</evidence>
<dbReference type="NCBIfam" id="TIGR00768">
    <property type="entry name" value="rimK_fam"/>
    <property type="match status" value="1"/>
</dbReference>
<evidence type="ECO:0000313" key="14">
    <source>
        <dbReference type="Proteomes" id="UP000217257"/>
    </source>
</evidence>
<evidence type="ECO:0000256" key="6">
    <source>
        <dbReference type="ARBA" id="ARBA00022840"/>
    </source>
</evidence>
<feature type="compositionally biased region" description="Basic residues" evidence="11">
    <location>
        <begin position="323"/>
        <end position="333"/>
    </location>
</feature>
<dbReference type="PANTHER" id="PTHR21621">
    <property type="entry name" value="RIBOSOMAL PROTEIN S6 MODIFICATION PROTEIN"/>
    <property type="match status" value="1"/>
</dbReference>